<dbReference type="EMBL" id="JBDXMX010000004">
    <property type="protein sequence ID" value="MEO9248219.1"/>
    <property type="molecule type" value="Genomic_DNA"/>
</dbReference>
<evidence type="ECO:0000313" key="10">
    <source>
        <dbReference type="EMBL" id="MEO9248219.1"/>
    </source>
</evidence>
<evidence type="ECO:0000259" key="8">
    <source>
        <dbReference type="Pfam" id="PF00108"/>
    </source>
</evidence>
<evidence type="ECO:0000256" key="6">
    <source>
        <dbReference type="RuleBase" id="RU003557"/>
    </source>
</evidence>
<dbReference type="Pfam" id="PF02803">
    <property type="entry name" value="Thiolase_C"/>
    <property type="match status" value="1"/>
</dbReference>
<evidence type="ECO:0000259" key="9">
    <source>
        <dbReference type="Pfam" id="PF02803"/>
    </source>
</evidence>
<dbReference type="InterPro" id="IPR020613">
    <property type="entry name" value="Thiolase_CS"/>
</dbReference>
<dbReference type="InterPro" id="IPR002155">
    <property type="entry name" value="Thiolase"/>
</dbReference>
<dbReference type="Gene3D" id="3.40.47.10">
    <property type="match status" value="1"/>
</dbReference>
<dbReference type="Proteomes" id="UP001484097">
    <property type="component" value="Unassembled WGS sequence"/>
</dbReference>
<comment type="similarity">
    <text evidence="1 6">Belongs to the thiolase-like superfamily. Thiolase family.</text>
</comment>
<dbReference type="PIRSF" id="PIRSF000429">
    <property type="entry name" value="Ac-CoA_Ac_transf"/>
    <property type="match status" value="1"/>
</dbReference>
<evidence type="ECO:0000256" key="7">
    <source>
        <dbReference type="SAM" id="MobiDB-lite"/>
    </source>
</evidence>
<comment type="caution">
    <text evidence="10">The sequence shown here is derived from an EMBL/GenBank/DDBJ whole genome shotgun (WGS) entry which is preliminary data.</text>
</comment>
<dbReference type="CDD" id="cd00751">
    <property type="entry name" value="thiolase"/>
    <property type="match status" value="1"/>
</dbReference>
<sequence length="404" mass="39542">MSDAPAPGVAIVAAARTPVTGRSRAQGHLGADQLAAPVLRHLASAAGQVPAAVVLGNCCGPGGNPARVAALGAGFGTGAVGWSVDAQCGAGLVAIQQAADHVLRTGAPVAAGGTESASTAPARLLAGVPYRQAPMAPAGFADPDMTEAADDLARQLGLGRERQDAFAARSHALALEHAALRSRETVPGLGRDDGPRRLGAGVLSRFRPVVDRPGATVTPATAARVSDGAAAVLLVPAERAGRAGTATPQVAPRGVPKPGAVGEPGRPMTVPCLLRAWVLTGGDPALPGLAPVAAVRAALDRAGVGLGELAAVELVEAYAAQALAALDGLGLAEPVDGGTGSRIDPRVNAAGGALALGHPWGASGALAVVRLVHRLDGMAPGSLGVAACAIGGGMGAAMVLERLP</sequence>
<dbReference type="InterPro" id="IPR016039">
    <property type="entry name" value="Thiolase-like"/>
</dbReference>
<dbReference type="InterPro" id="IPR020617">
    <property type="entry name" value="Thiolase_C"/>
</dbReference>
<dbReference type="PROSITE" id="PS00737">
    <property type="entry name" value="THIOLASE_2"/>
    <property type="match status" value="1"/>
</dbReference>
<feature type="region of interest" description="Disordered" evidence="7">
    <location>
        <begin position="243"/>
        <end position="263"/>
    </location>
</feature>
<organism evidence="10 11">
    <name type="scientific">Citricoccus nitrophenolicus</name>
    <dbReference type="NCBI Taxonomy" id="863575"/>
    <lineage>
        <taxon>Bacteria</taxon>
        <taxon>Bacillati</taxon>
        <taxon>Actinomycetota</taxon>
        <taxon>Actinomycetes</taxon>
        <taxon>Micrococcales</taxon>
        <taxon>Micrococcaceae</taxon>
        <taxon>Citricoccus</taxon>
    </lineage>
</organism>
<reference evidence="10 11" key="1">
    <citation type="submission" date="2024-05" db="EMBL/GenBank/DDBJ databases">
        <authorList>
            <person name="Yi C."/>
        </authorList>
    </citation>
    <scope>NUCLEOTIDE SEQUENCE [LARGE SCALE GENOMIC DNA]</scope>
    <source>
        <strain evidence="10 11">XS13</strain>
    </source>
</reference>
<feature type="domain" description="Thiolase N-terminal" evidence="8">
    <location>
        <begin position="9"/>
        <end position="237"/>
    </location>
</feature>
<keyword evidence="11" id="KW-1185">Reference proteome</keyword>
<dbReference type="PANTHER" id="PTHR18919">
    <property type="entry name" value="ACETYL-COA C-ACYLTRANSFERASE"/>
    <property type="match status" value="1"/>
</dbReference>
<evidence type="ECO:0000256" key="1">
    <source>
        <dbReference type="ARBA" id="ARBA00010982"/>
    </source>
</evidence>
<evidence type="ECO:0000313" key="11">
    <source>
        <dbReference type="Proteomes" id="UP001484097"/>
    </source>
</evidence>
<accession>A0ABV0IJ86</accession>
<name>A0ABV0IJ86_9MICC</name>
<dbReference type="Pfam" id="PF00108">
    <property type="entry name" value="Thiolase_N"/>
    <property type="match status" value="1"/>
</dbReference>
<feature type="domain" description="Thiolase C-terminal" evidence="9">
    <location>
        <begin position="274"/>
        <end position="402"/>
    </location>
</feature>
<protein>
    <recommendedName>
        <fullName evidence="5">Probable acetyl-CoA acetyltransferase</fullName>
        <ecNumber evidence="2">2.3.1.9</ecNumber>
    </recommendedName>
</protein>
<keyword evidence="3 6" id="KW-0808">Transferase</keyword>
<gene>
    <name evidence="10" type="ORF">ABDK96_11040</name>
</gene>
<dbReference type="InterPro" id="IPR020616">
    <property type="entry name" value="Thiolase_N"/>
</dbReference>
<evidence type="ECO:0000256" key="3">
    <source>
        <dbReference type="ARBA" id="ARBA00022679"/>
    </source>
</evidence>
<dbReference type="EC" id="2.3.1.9" evidence="2"/>
<dbReference type="SUPFAM" id="SSF53901">
    <property type="entry name" value="Thiolase-like"/>
    <property type="match status" value="1"/>
</dbReference>
<dbReference type="PANTHER" id="PTHR18919:SF107">
    <property type="entry name" value="ACETYL-COA ACETYLTRANSFERASE, CYTOSOLIC"/>
    <property type="match status" value="1"/>
</dbReference>
<evidence type="ECO:0000256" key="5">
    <source>
        <dbReference type="ARBA" id="ARBA00040529"/>
    </source>
</evidence>
<dbReference type="RefSeq" id="WP_347920821.1">
    <property type="nucleotide sequence ID" value="NZ_JBDXMX010000004.1"/>
</dbReference>
<evidence type="ECO:0000256" key="4">
    <source>
        <dbReference type="ARBA" id="ARBA00023315"/>
    </source>
</evidence>
<proteinExistence type="inferred from homology"/>
<evidence type="ECO:0000256" key="2">
    <source>
        <dbReference type="ARBA" id="ARBA00012705"/>
    </source>
</evidence>
<dbReference type="GO" id="GO:0016746">
    <property type="term" value="F:acyltransferase activity"/>
    <property type="evidence" value="ECO:0007669"/>
    <property type="project" value="UniProtKB-KW"/>
</dbReference>
<keyword evidence="4 6" id="KW-0012">Acyltransferase</keyword>